<dbReference type="Proteomes" id="UP000275846">
    <property type="component" value="Unassembled WGS sequence"/>
</dbReference>
<dbReference type="PANTHER" id="PTHR10980">
    <property type="entry name" value="RHO GDP-DISSOCIATION INHIBITOR"/>
    <property type="match status" value="1"/>
</dbReference>
<reference evidence="8" key="2">
    <citation type="submission" date="2016-06" db="UniProtKB">
        <authorList>
            <consortium name="WormBaseParasite"/>
        </authorList>
    </citation>
    <scope>IDENTIFICATION</scope>
</reference>
<evidence type="ECO:0000313" key="7">
    <source>
        <dbReference type="Proteomes" id="UP000275846"/>
    </source>
</evidence>
<keyword evidence="4" id="KW-0963">Cytoplasm</keyword>
<dbReference type="PANTHER" id="PTHR10980:SF3">
    <property type="entry name" value="LD16419P"/>
    <property type="match status" value="1"/>
</dbReference>
<dbReference type="GO" id="GO:0007266">
    <property type="term" value="P:Rho protein signal transduction"/>
    <property type="evidence" value="ECO:0007669"/>
    <property type="project" value="InterPro"/>
</dbReference>
<accession>A0A0X3Q2Y7</accession>
<dbReference type="InterPro" id="IPR014756">
    <property type="entry name" value="Ig_E-set"/>
</dbReference>
<dbReference type="GO" id="GO:0005829">
    <property type="term" value="C:cytosol"/>
    <property type="evidence" value="ECO:0007669"/>
    <property type="project" value="TreeGrafter"/>
</dbReference>
<reference evidence="5" key="1">
    <citation type="submission" date="2016-01" db="EMBL/GenBank/DDBJ databases">
        <title>Reference transcriptome for the parasite Schistocephalus solidus: insights into the molecular evolution of parasitism.</title>
        <authorList>
            <person name="Hebert F.O."/>
            <person name="Grambauer S."/>
            <person name="Barber I."/>
            <person name="Landry C.R."/>
            <person name="Aubin-Horth N."/>
        </authorList>
    </citation>
    <scope>NUCLEOTIDE SEQUENCE</scope>
</reference>
<dbReference type="Pfam" id="PF02115">
    <property type="entry name" value="Rho_GDI"/>
    <property type="match status" value="1"/>
</dbReference>
<evidence type="ECO:0000256" key="1">
    <source>
        <dbReference type="ARBA" id="ARBA00004496"/>
    </source>
</evidence>
<dbReference type="OrthoDB" id="1683373at2759"/>
<keyword evidence="3" id="KW-0343">GTPase activation</keyword>
<dbReference type="Gene3D" id="2.70.50.30">
    <property type="entry name" value="Coagulation Factor XIII, subunit A, domain 1"/>
    <property type="match status" value="1"/>
</dbReference>
<dbReference type="WBParaSite" id="SSLN_0001170701-mRNA-1">
    <property type="protein sequence ID" value="SSLN_0001170701-mRNA-1"/>
    <property type="gene ID" value="SSLN_0001170701"/>
</dbReference>
<dbReference type="GO" id="GO:0016020">
    <property type="term" value="C:membrane"/>
    <property type="evidence" value="ECO:0007669"/>
    <property type="project" value="TreeGrafter"/>
</dbReference>
<dbReference type="GO" id="GO:0005094">
    <property type="term" value="F:Rho GDP-dissociation inhibitor activity"/>
    <property type="evidence" value="ECO:0007669"/>
    <property type="project" value="InterPro"/>
</dbReference>
<dbReference type="FunFam" id="2.70.50.30:FF:000004">
    <property type="entry name" value="Rho GDP-dissociation inhibitor 1"/>
    <property type="match status" value="1"/>
</dbReference>
<protein>
    <submittedName>
        <fullName evidence="8">Rho GDP-dissociation inhibitor 1</fullName>
    </submittedName>
</protein>
<sequence length="193" mass="21839">MAAPTGDDADLVPEPDLYKAPEKKTIEELVKLDADDEALKRYKENLLGSVAQCTPFPNDQRHLIVQKLEVIIKDGPTFSLDLEGDLEKLRDEPIEIPEGSFYNVRVTFYVQREIIAGLRYLQSAHKGIAKMKDDVMLGSYAPRMEPIVWVSGEEEAPSGNLSRGVYAMTSKFMDDDKNEHVKFKWAIKIVKKP</sequence>
<dbReference type="EMBL" id="GEEE01005047">
    <property type="protein sequence ID" value="JAP58178.1"/>
    <property type="molecule type" value="Transcribed_RNA"/>
</dbReference>
<evidence type="ECO:0000256" key="2">
    <source>
        <dbReference type="ARBA" id="ARBA00009758"/>
    </source>
</evidence>
<evidence type="ECO:0000313" key="6">
    <source>
        <dbReference type="EMBL" id="VDL97661.1"/>
    </source>
</evidence>
<evidence type="ECO:0000256" key="4">
    <source>
        <dbReference type="ARBA" id="ARBA00022490"/>
    </source>
</evidence>
<proteinExistence type="inferred from homology"/>
<comment type="subcellular location">
    <subcellularLocation>
        <location evidence="1">Cytoplasm</location>
    </subcellularLocation>
</comment>
<evidence type="ECO:0000256" key="3">
    <source>
        <dbReference type="ARBA" id="ARBA00022468"/>
    </source>
</evidence>
<organism evidence="5">
    <name type="scientific">Schistocephalus solidus</name>
    <name type="common">Tapeworm</name>
    <dbReference type="NCBI Taxonomy" id="70667"/>
    <lineage>
        <taxon>Eukaryota</taxon>
        <taxon>Metazoa</taxon>
        <taxon>Spiralia</taxon>
        <taxon>Lophotrochozoa</taxon>
        <taxon>Platyhelminthes</taxon>
        <taxon>Cestoda</taxon>
        <taxon>Eucestoda</taxon>
        <taxon>Diphyllobothriidea</taxon>
        <taxon>Diphyllobothriidae</taxon>
        <taxon>Schistocephalus</taxon>
    </lineage>
</organism>
<name>A0A0X3Q2Y7_SCHSO</name>
<evidence type="ECO:0000313" key="8">
    <source>
        <dbReference type="WBParaSite" id="SSLN_0001170701-mRNA-1"/>
    </source>
</evidence>
<dbReference type="InterPro" id="IPR000406">
    <property type="entry name" value="Rho_GDI"/>
</dbReference>
<dbReference type="AlphaFoldDB" id="A0A0X3Q2Y7"/>
<dbReference type="STRING" id="70667.A0A0X3Q2Y7"/>
<dbReference type="EMBL" id="UYSU01036411">
    <property type="protein sequence ID" value="VDL97661.1"/>
    <property type="molecule type" value="Genomic_DNA"/>
</dbReference>
<dbReference type="PRINTS" id="PR00492">
    <property type="entry name" value="RHOGDI"/>
</dbReference>
<dbReference type="GO" id="GO:0005096">
    <property type="term" value="F:GTPase activator activity"/>
    <property type="evidence" value="ECO:0007669"/>
    <property type="project" value="UniProtKB-KW"/>
</dbReference>
<dbReference type="SUPFAM" id="SSF81296">
    <property type="entry name" value="E set domains"/>
    <property type="match status" value="1"/>
</dbReference>
<evidence type="ECO:0000313" key="5">
    <source>
        <dbReference type="EMBL" id="JAP58178.1"/>
    </source>
</evidence>
<reference evidence="6 7" key="3">
    <citation type="submission" date="2018-11" db="EMBL/GenBank/DDBJ databases">
        <authorList>
            <consortium name="Pathogen Informatics"/>
        </authorList>
    </citation>
    <scope>NUCLEOTIDE SEQUENCE [LARGE SCALE GENOMIC DNA]</scope>
    <source>
        <strain evidence="6 7">NST_G2</strain>
    </source>
</reference>
<keyword evidence="7" id="KW-1185">Reference proteome</keyword>
<gene>
    <name evidence="6" type="ORF">SSLN_LOCUS11276</name>
    <name evidence="5" type="ORF">TR166542</name>
</gene>
<comment type="similarity">
    <text evidence="2">Belongs to the Rho GDI family.</text>
</comment>
<dbReference type="InterPro" id="IPR024792">
    <property type="entry name" value="RhoGDI_dom_sf"/>
</dbReference>